<evidence type="ECO:0008006" key="3">
    <source>
        <dbReference type="Google" id="ProtNLM"/>
    </source>
</evidence>
<dbReference type="EMBL" id="JACHXW010000008">
    <property type="protein sequence ID" value="MBB3153020.1"/>
    <property type="molecule type" value="Genomic_DNA"/>
</dbReference>
<protein>
    <recommendedName>
        <fullName evidence="3">YqcI/YcgG family protein</fullName>
    </recommendedName>
</protein>
<name>A0A7W5C8D3_9BACL</name>
<evidence type="ECO:0000313" key="1">
    <source>
        <dbReference type="EMBL" id="MBB3153020.1"/>
    </source>
</evidence>
<dbReference type="AlphaFoldDB" id="A0A7W5C8D3"/>
<keyword evidence="2" id="KW-1185">Reference proteome</keyword>
<dbReference type="RefSeq" id="WP_183563811.1">
    <property type="nucleotide sequence ID" value="NZ_CBCSLB010000015.1"/>
</dbReference>
<dbReference type="PANTHER" id="PTHR40045:SF1">
    <property type="entry name" value="YQCI_YCGG FAMILY PROTEIN"/>
    <property type="match status" value="1"/>
</dbReference>
<dbReference type="Proteomes" id="UP000518605">
    <property type="component" value="Unassembled WGS sequence"/>
</dbReference>
<comment type="caution">
    <text evidence="1">The sequence shown here is derived from an EMBL/GenBank/DDBJ whole genome shotgun (WGS) entry which is preliminary data.</text>
</comment>
<organism evidence="1 2">
    <name type="scientific">Paenibacillus endophyticus</name>
    <dbReference type="NCBI Taxonomy" id="1294268"/>
    <lineage>
        <taxon>Bacteria</taxon>
        <taxon>Bacillati</taxon>
        <taxon>Bacillota</taxon>
        <taxon>Bacilli</taxon>
        <taxon>Bacillales</taxon>
        <taxon>Paenibacillaceae</taxon>
        <taxon>Paenibacillus</taxon>
    </lineage>
</organism>
<evidence type="ECO:0000313" key="2">
    <source>
        <dbReference type="Proteomes" id="UP000518605"/>
    </source>
</evidence>
<sequence length="257" mass="30030">MPKLTSKAWLDEHLYELPDWQQEAFRQFANMIDDPAGSFPCIPGRHGFLNNNLRFGFASDPREENAINIVSELLQQYGDISRETGKYASLVIFFETPAECLDTYTMDQYEVLFWSVLSRISAKDDAPWPEGISTDPAHHSWEFCFNGQPYFAFCSTPAHTVRRSRQSPYFTIAFQPRFVFEKINDSTAFGRNMRKLIREKLVEYDGIPAHPSLKWYGQEDNQEWKQYFLRDDESAPSKCPYTYMKKKVKGLGRLFHK</sequence>
<accession>A0A7W5C8D3</accession>
<gene>
    <name evidence="1" type="ORF">FHS16_003079</name>
</gene>
<reference evidence="1 2" key="1">
    <citation type="submission" date="2020-08" db="EMBL/GenBank/DDBJ databases">
        <title>Genomic Encyclopedia of Type Strains, Phase III (KMG-III): the genomes of soil and plant-associated and newly described type strains.</title>
        <authorList>
            <person name="Whitman W."/>
        </authorList>
    </citation>
    <scope>NUCLEOTIDE SEQUENCE [LARGE SCALE GENOMIC DNA]</scope>
    <source>
        <strain evidence="1 2">CECT 8234</strain>
    </source>
</reference>
<dbReference type="InterPro" id="IPR014988">
    <property type="entry name" value="Uncharacterised_YqcI/YcgG"/>
</dbReference>
<dbReference type="PANTHER" id="PTHR40045">
    <property type="entry name" value="YCGG FAMILY PROTEIN"/>
    <property type="match status" value="1"/>
</dbReference>
<dbReference type="Pfam" id="PF08892">
    <property type="entry name" value="YqcI_YcgG"/>
    <property type="match status" value="1"/>
</dbReference>
<proteinExistence type="predicted"/>